<evidence type="ECO:0000313" key="7">
    <source>
        <dbReference type="EMBL" id="KCZ60925.1"/>
    </source>
</evidence>
<dbReference type="RefSeq" id="WP_034735981.1">
    <property type="nucleotide sequence ID" value="NZ_AWFG01000001.1"/>
</dbReference>
<evidence type="ECO:0000313" key="8">
    <source>
        <dbReference type="Proteomes" id="UP000027190"/>
    </source>
</evidence>
<accession>A0A062UNN7</accession>
<feature type="transmembrane region" description="Helical" evidence="5">
    <location>
        <begin position="94"/>
        <end position="114"/>
    </location>
</feature>
<dbReference type="Proteomes" id="UP000027190">
    <property type="component" value="Unassembled WGS sequence"/>
</dbReference>
<organism evidence="7 8">
    <name type="scientific">Hyphomonas chukchiensis</name>
    <dbReference type="NCBI Taxonomy" id="1280947"/>
    <lineage>
        <taxon>Bacteria</taxon>
        <taxon>Pseudomonadati</taxon>
        <taxon>Pseudomonadota</taxon>
        <taxon>Alphaproteobacteria</taxon>
        <taxon>Hyphomonadales</taxon>
        <taxon>Hyphomonadaceae</taxon>
        <taxon>Hyphomonas</taxon>
    </lineage>
</organism>
<dbReference type="Pfam" id="PF06271">
    <property type="entry name" value="RDD"/>
    <property type="match status" value="1"/>
</dbReference>
<dbReference type="eggNOG" id="COG1714">
    <property type="taxonomic scope" value="Bacteria"/>
</dbReference>
<protein>
    <recommendedName>
        <fullName evidence="6">RDD domain-containing protein</fullName>
    </recommendedName>
</protein>
<reference evidence="7 8" key="1">
    <citation type="journal article" date="2014" name="Antonie Van Leeuwenhoek">
        <title>Hyphomonas beringensis sp. nov. and Hyphomonas chukchiensis sp. nov., isolated from surface seawater of the Bering Sea and Chukchi Sea.</title>
        <authorList>
            <person name="Li C."/>
            <person name="Lai Q."/>
            <person name="Li G."/>
            <person name="Dong C."/>
            <person name="Wang J."/>
            <person name="Liao Y."/>
            <person name="Shao Z."/>
        </authorList>
    </citation>
    <scope>NUCLEOTIDE SEQUENCE [LARGE SCALE GENOMIC DNA]</scope>
    <source>
        <strain evidence="7 8">BH-BN04-4</strain>
    </source>
</reference>
<feature type="transmembrane region" description="Helical" evidence="5">
    <location>
        <begin position="19"/>
        <end position="39"/>
    </location>
</feature>
<dbReference type="EMBL" id="AWFG01000001">
    <property type="protein sequence ID" value="KCZ60925.1"/>
    <property type="molecule type" value="Genomic_DNA"/>
</dbReference>
<evidence type="ECO:0000256" key="3">
    <source>
        <dbReference type="ARBA" id="ARBA00022989"/>
    </source>
</evidence>
<dbReference type="STRING" id="1280947.HY30_00905"/>
<dbReference type="AlphaFoldDB" id="A0A062UNN7"/>
<dbReference type="InterPro" id="IPR010432">
    <property type="entry name" value="RDD"/>
</dbReference>
<sequence length="233" mass="26259">MAGGGVTSILPRWTKDLRFGRTFVFNTFLFAYVAVYALGEAAKASPHAGSLRNAIVGLTVVGLASLSLVLVGLVRQRPQHVVRGTLPVKMWERFFALAIDLHAIFVISLPLLLLPDLLIDWGQTGQFHLVPSPDAIANPSLWPPAFMLVAMCLYVVFLPRSGRSTLGQYVMGYRIVPLDDFGAKPQYFHRVILAYFLMCCIFAWGYLFRQEEGVYWWERKTHTIAMRTTYTEV</sequence>
<keyword evidence="3 5" id="KW-1133">Transmembrane helix</keyword>
<feature type="transmembrane region" description="Helical" evidence="5">
    <location>
        <begin position="141"/>
        <end position="158"/>
    </location>
</feature>
<evidence type="ECO:0000259" key="6">
    <source>
        <dbReference type="Pfam" id="PF06271"/>
    </source>
</evidence>
<keyword evidence="8" id="KW-1185">Reference proteome</keyword>
<evidence type="ECO:0000256" key="2">
    <source>
        <dbReference type="ARBA" id="ARBA00022692"/>
    </source>
</evidence>
<evidence type="ECO:0000256" key="4">
    <source>
        <dbReference type="ARBA" id="ARBA00023136"/>
    </source>
</evidence>
<evidence type="ECO:0000256" key="1">
    <source>
        <dbReference type="ARBA" id="ARBA00004141"/>
    </source>
</evidence>
<gene>
    <name evidence="7" type="ORF">HY30_00905</name>
</gene>
<feature type="transmembrane region" description="Helical" evidence="5">
    <location>
        <begin position="187"/>
        <end position="207"/>
    </location>
</feature>
<comment type="subcellular location">
    <subcellularLocation>
        <location evidence="1">Membrane</location>
        <topology evidence="1">Multi-pass membrane protein</topology>
    </subcellularLocation>
</comment>
<feature type="transmembrane region" description="Helical" evidence="5">
    <location>
        <begin position="51"/>
        <end position="74"/>
    </location>
</feature>
<dbReference type="PATRIC" id="fig|1280947.3.peg.175"/>
<keyword evidence="2 5" id="KW-0812">Transmembrane</keyword>
<feature type="domain" description="RDD" evidence="6">
    <location>
        <begin position="89"/>
        <end position="192"/>
    </location>
</feature>
<dbReference type="GO" id="GO:0016020">
    <property type="term" value="C:membrane"/>
    <property type="evidence" value="ECO:0007669"/>
    <property type="project" value="UniProtKB-SubCell"/>
</dbReference>
<proteinExistence type="predicted"/>
<evidence type="ECO:0000256" key="5">
    <source>
        <dbReference type="SAM" id="Phobius"/>
    </source>
</evidence>
<keyword evidence="4 5" id="KW-0472">Membrane</keyword>
<dbReference type="OrthoDB" id="8481745at2"/>
<name>A0A062UNN7_9PROT</name>
<comment type="caution">
    <text evidence="7">The sequence shown here is derived from an EMBL/GenBank/DDBJ whole genome shotgun (WGS) entry which is preliminary data.</text>
</comment>